<keyword evidence="1" id="KW-0812">Transmembrane</keyword>
<feature type="transmembrane region" description="Helical" evidence="1">
    <location>
        <begin position="21"/>
        <end position="39"/>
    </location>
</feature>
<accession>A0ABQ4UNT2</accession>
<gene>
    <name evidence="2" type="ORF">LNAOJCKE_4973</name>
</gene>
<keyword evidence="1" id="KW-0472">Membrane</keyword>
<comment type="caution">
    <text evidence="2">The sequence shown here is derived from an EMBL/GenBank/DDBJ whole genome shotgun (WGS) entry which is preliminary data.</text>
</comment>
<name>A0ABQ4UNT2_9HYPH</name>
<organism evidence="2 3">
    <name type="scientific">Methylorubrum aminovorans</name>
    <dbReference type="NCBI Taxonomy" id="269069"/>
    <lineage>
        <taxon>Bacteria</taxon>
        <taxon>Pseudomonadati</taxon>
        <taxon>Pseudomonadota</taxon>
        <taxon>Alphaproteobacteria</taxon>
        <taxon>Hyphomicrobiales</taxon>
        <taxon>Methylobacteriaceae</taxon>
        <taxon>Methylorubrum</taxon>
    </lineage>
</organism>
<protein>
    <submittedName>
        <fullName evidence="2">Uncharacterized protein</fullName>
    </submittedName>
</protein>
<dbReference type="Proteomes" id="UP001055039">
    <property type="component" value="Unassembled WGS sequence"/>
</dbReference>
<reference evidence="2" key="1">
    <citation type="journal article" date="2021" name="Front. Microbiol.">
        <title>Comprehensive Comparative Genomics and Phenotyping of Methylobacterium Species.</title>
        <authorList>
            <person name="Alessa O."/>
            <person name="Ogura Y."/>
            <person name="Fujitani Y."/>
            <person name="Takami H."/>
            <person name="Hayashi T."/>
            <person name="Sahin N."/>
            <person name="Tani A."/>
        </authorList>
    </citation>
    <scope>NUCLEOTIDE SEQUENCE</scope>
    <source>
        <strain evidence="2">NBRC 15686</strain>
    </source>
</reference>
<reference evidence="2" key="2">
    <citation type="submission" date="2021-08" db="EMBL/GenBank/DDBJ databases">
        <authorList>
            <person name="Tani A."/>
            <person name="Ola A."/>
            <person name="Ogura Y."/>
            <person name="Katsura K."/>
            <person name="Hayashi T."/>
        </authorList>
    </citation>
    <scope>NUCLEOTIDE SEQUENCE</scope>
    <source>
        <strain evidence="2">NBRC 15686</strain>
    </source>
</reference>
<evidence type="ECO:0000313" key="3">
    <source>
        <dbReference type="Proteomes" id="UP001055039"/>
    </source>
</evidence>
<proteinExistence type="predicted"/>
<evidence type="ECO:0000313" key="2">
    <source>
        <dbReference type="EMBL" id="GJE67740.1"/>
    </source>
</evidence>
<evidence type="ECO:0000256" key="1">
    <source>
        <dbReference type="SAM" id="Phobius"/>
    </source>
</evidence>
<dbReference type="EMBL" id="BPRC01000032">
    <property type="protein sequence ID" value="GJE67740.1"/>
    <property type="molecule type" value="Genomic_DNA"/>
</dbReference>
<keyword evidence="1" id="KW-1133">Transmembrane helix</keyword>
<keyword evidence="3" id="KW-1185">Reference proteome</keyword>
<sequence length="65" mass="7057">MSVRLLGDFRHMSLALRGCRRLLLGAGCIGFVAAAYNLVTLPPARAFLQSHLSQSIVMPSLTMAR</sequence>